<evidence type="ECO:0000313" key="5">
    <source>
        <dbReference type="Proteomes" id="UP000464378"/>
    </source>
</evidence>
<keyword evidence="1" id="KW-0378">Hydrolase</keyword>
<dbReference type="KEGG" id="tim:GMBLW1_05660"/>
<evidence type="ECO:0000313" key="4">
    <source>
        <dbReference type="EMBL" id="VIP03394.1"/>
    </source>
</evidence>
<dbReference type="Pfam" id="PF10102">
    <property type="entry name" value="DUF2341"/>
    <property type="match status" value="1"/>
</dbReference>
<feature type="domain" description="Sialate O-acetylesterase" evidence="2">
    <location>
        <begin position="650"/>
        <end position="804"/>
    </location>
</feature>
<dbReference type="InterPro" id="IPR018765">
    <property type="entry name" value="DUF2341"/>
</dbReference>
<dbReference type="SUPFAM" id="SSF49899">
    <property type="entry name" value="Concanavalin A-like lectins/glucanases"/>
    <property type="match status" value="1"/>
</dbReference>
<dbReference type="SUPFAM" id="SSF52266">
    <property type="entry name" value="SGNH hydrolase"/>
    <property type="match status" value="1"/>
</dbReference>
<organism evidence="4">
    <name type="scientific">Tuwongella immobilis</name>
    <dbReference type="NCBI Taxonomy" id="692036"/>
    <lineage>
        <taxon>Bacteria</taxon>
        <taxon>Pseudomonadati</taxon>
        <taxon>Planctomycetota</taxon>
        <taxon>Planctomycetia</taxon>
        <taxon>Gemmatales</taxon>
        <taxon>Gemmataceae</taxon>
        <taxon>Tuwongella</taxon>
    </lineage>
</organism>
<dbReference type="Pfam" id="PF13385">
    <property type="entry name" value="Laminin_G_3"/>
    <property type="match status" value="1"/>
</dbReference>
<name>A0A6C2YPS1_9BACT</name>
<accession>A0A6C2YPS1</accession>
<dbReference type="EMBL" id="LR586016">
    <property type="protein sequence ID" value="VIP03394.1"/>
    <property type="molecule type" value="Genomic_DNA"/>
</dbReference>
<dbReference type="AlphaFoldDB" id="A0A6C2YPS1"/>
<protein>
    <recommendedName>
        <fullName evidence="6">DUF2341 domain-containing protein</fullName>
    </recommendedName>
</protein>
<gene>
    <name evidence="4" type="ORF">GMBLW1_05660</name>
</gene>
<dbReference type="InParanoid" id="A0A6C2YPS1"/>
<feature type="domain" description="DUF2341" evidence="3">
    <location>
        <begin position="82"/>
        <end position="150"/>
    </location>
</feature>
<dbReference type="InterPro" id="IPR005181">
    <property type="entry name" value="SASA"/>
</dbReference>
<dbReference type="Pfam" id="PF03629">
    <property type="entry name" value="SASA"/>
    <property type="match status" value="1"/>
</dbReference>
<evidence type="ECO:0000259" key="2">
    <source>
        <dbReference type="Pfam" id="PF03629"/>
    </source>
</evidence>
<evidence type="ECO:0008006" key="6">
    <source>
        <dbReference type="Google" id="ProtNLM"/>
    </source>
</evidence>
<evidence type="ECO:0000259" key="3">
    <source>
        <dbReference type="Pfam" id="PF10102"/>
    </source>
</evidence>
<evidence type="ECO:0000256" key="1">
    <source>
        <dbReference type="ARBA" id="ARBA00022801"/>
    </source>
</evidence>
<dbReference type="Gene3D" id="3.40.50.1110">
    <property type="entry name" value="SGNH hydrolase"/>
    <property type="match status" value="1"/>
</dbReference>
<dbReference type="Gene3D" id="2.60.120.200">
    <property type="match status" value="1"/>
</dbReference>
<proteinExistence type="predicted"/>
<dbReference type="InterPro" id="IPR013320">
    <property type="entry name" value="ConA-like_dom_sf"/>
</dbReference>
<reference evidence="4" key="1">
    <citation type="submission" date="2019-04" db="EMBL/GenBank/DDBJ databases">
        <authorList>
            <consortium name="Science for Life Laboratories"/>
        </authorList>
    </citation>
    <scope>NUCLEOTIDE SEQUENCE</scope>
    <source>
        <strain evidence="4">MBLW1</strain>
    </source>
</reference>
<dbReference type="GO" id="GO:0016788">
    <property type="term" value="F:hydrolase activity, acting on ester bonds"/>
    <property type="evidence" value="ECO:0007669"/>
    <property type="project" value="UniProtKB-ARBA"/>
</dbReference>
<dbReference type="Proteomes" id="UP000464378">
    <property type="component" value="Chromosome"/>
</dbReference>
<dbReference type="InterPro" id="IPR036514">
    <property type="entry name" value="SGNH_hydro_sf"/>
</dbReference>
<sequence length="1001" mass="111228">MVRLSWLVLSILGIFVGLARPAMSVHAETVPPSLREWKHSGSMMILTTRAGVFLPESVQVEQFPLLVRLVGDTFDFRQAHPNGNDLRFVSESGELLAYEIEQWNPQAGEAALWVRIPKIQGNRKQAIRMFWGNPNAAAESKSGEVFRRQDGYLSVFHFGADLADSVGTLALRNVGTRDAAGRVGNGRLCAEGAGLALTQPTSMLPSGAESSSTEVWMKADRPNGTLVGWGNEQAQGKVVMQYRSPPHIRMDCYFSRGDVRSVGDFPTGDWVHVVHTYDQGASRLFINGELAGENLKNGGPLAVRRPARLWIGGWYDRFDFVGSMDEVRVSSVARSPEWIRLQYENQRANQRLVGTLIQPGDTWSGLPAKLSIPEGSKQEIAVQAGGAEKLTWTLLRDGRETILATDRLRMTVEAGRFVGDQSGTLRLTAVYPDAVRVSESTLTFTEAIPEPQFTLSAPKQWNGRTPIAIVPQVTNLDRLRAANADTVRMRWTVRDFATIREVQPDRLILRRAMNHGTLVVTASLENGGTEIQQSVEIAVTEPAMDPWIHRTPQNEEIPQEGQFFARDHYNQGTLHYRGKVSDVDTPVFLRVFSDDRPFFSAKQKPQPDGWYAFAVILQPGLVKYRVEFGRSKPGGDEVTNRVGNLQCGDAFLIQGQSNAVATDFGKDDPDFRSDWIRTFGSMSGNRDAKPTWGNAVHRSRDGGTHQIGYWGMELGRRLVEANQVPVCFLNGAVGGTRIDQHQRNSTKPDDPETIYGRLLWRVREAKLTHGIKAIFWHQGENDQSADGPTGGYGFETYRSLFIDLAASWKRDYPNLQRMFAFQIWPRACAMGVNGSDNRLREVQRNLPSAFSNLAIMSTLGIDPPGGCHYPAAGYAEMARLIFPLVQRDCYGVIPDHSITPANLRSVTRNATDPSRLVLEFDQPVVWDDAVMGNFQVDGDAKRIRAGKAIGNRLELELRSPMASGTVSYLDGAAWNPKQVLRGKNGIAALTFWEVPIRPMSR</sequence>
<dbReference type="EMBL" id="LR593887">
    <property type="protein sequence ID" value="VTS04160.1"/>
    <property type="molecule type" value="Genomic_DNA"/>
</dbReference>
<keyword evidence="5" id="KW-1185">Reference proteome</keyword>